<dbReference type="Pfam" id="PF18545">
    <property type="entry name" value="HalOD1"/>
    <property type="match status" value="1"/>
</dbReference>
<evidence type="ECO:0000313" key="2">
    <source>
        <dbReference type="EMBL" id="QLG29813.1"/>
    </source>
</evidence>
<evidence type="ECO:0000259" key="1">
    <source>
        <dbReference type="Pfam" id="PF18545"/>
    </source>
</evidence>
<dbReference type="InterPro" id="IPR040624">
    <property type="entry name" value="HalOD1"/>
</dbReference>
<evidence type="ECO:0000313" key="3">
    <source>
        <dbReference type="Proteomes" id="UP000509750"/>
    </source>
</evidence>
<dbReference type="GeneID" id="56031080"/>
<proteinExistence type="predicted"/>
<dbReference type="AlphaFoldDB" id="A0A7D5H3P0"/>
<reference evidence="2 3" key="1">
    <citation type="submission" date="2020-07" db="EMBL/GenBank/DDBJ databases">
        <title>Gai3-2, isolated from salt lake.</title>
        <authorList>
            <person name="Cui H."/>
            <person name="Shi X."/>
        </authorList>
    </citation>
    <scope>NUCLEOTIDE SEQUENCE [LARGE SCALE GENOMIC DNA]</scope>
    <source>
        <strain evidence="2 3">Gai3-2</strain>
        <plasmid evidence="2 3">unnamed2</plasmid>
    </source>
</reference>
<dbReference type="OrthoDB" id="199137at2157"/>
<dbReference type="KEGG" id="halg:HUG10_19565"/>
<protein>
    <recommendedName>
        <fullName evidence="1">Halobacterial output domain-containing protein</fullName>
    </recommendedName>
</protein>
<dbReference type="Proteomes" id="UP000509750">
    <property type="component" value="Plasmid unnamed2"/>
</dbReference>
<organism evidence="2 3">
    <name type="scientific">Halorarum halophilum</name>
    <dbReference type="NCBI Taxonomy" id="2743090"/>
    <lineage>
        <taxon>Archaea</taxon>
        <taxon>Methanobacteriati</taxon>
        <taxon>Methanobacteriota</taxon>
        <taxon>Stenosarchaea group</taxon>
        <taxon>Halobacteria</taxon>
        <taxon>Halobacteriales</taxon>
        <taxon>Haloferacaceae</taxon>
        <taxon>Halorarum</taxon>
    </lineage>
</organism>
<accession>A0A7D5H3P0</accession>
<dbReference type="RefSeq" id="WP_179171387.1">
    <property type="nucleotide sequence ID" value="NZ_CP058531.1"/>
</dbReference>
<geneLocation type="plasmid" evidence="2 3">
    <name>unnamed2</name>
</geneLocation>
<keyword evidence="2" id="KW-0614">Plasmid</keyword>
<keyword evidence="3" id="KW-1185">Reference proteome</keyword>
<feature type="domain" description="Halobacterial output" evidence="1">
    <location>
        <begin position="17"/>
        <end position="85"/>
    </location>
</feature>
<gene>
    <name evidence="2" type="ORF">HUG10_19565</name>
</gene>
<sequence length="90" mass="9991">MDLIQMQPSFSAEGQPDEISFTILTALSEVTQVDIANLQPPLYDAIDTDALEQLLMSADERLCVTFPYEQWVVKANSDGAVEVTPSSERR</sequence>
<dbReference type="EMBL" id="CP058531">
    <property type="protein sequence ID" value="QLG29813.1"/>
    <property type="molecule type" value="Genomic_DNA"/>
</dbReference>
<name>A0A7D5H3P0_9EURY</name>